<organism evidence="2 3">
    <name type="scientific">Sphingomonas metalli</name>
    <dbReference type="NCBI Taxonomy" id="1779358"/>
    <lineage>
        <taxon>Bacteria</taxon>
        <taxon>Pseudomonadati</taxon>
        <taxon>Pseudomonadota</taxon>
        <taxon>Alphaproteobacteria</taxon>
        <taxon>Sphingomonadales</taxon>
        <taxon>Sphingomonadaceae</taxon>
        <taxon>Sphingomonas</taxon>
    </lineage>
</organism>
<keyword evidence="1" id="KW-0732">Signal</keyword>
<evidence type="ECO:0000313" key="3">
    <source>
        <dbReference type="Proteomes" id="UP000623067"/>
    </source>
</evidence>
<reference evidence="2" key="1">
    <citation type="journal article" date="2014" name="Int. J. Syst. Evol. Microbiol.">
        <title>Complete genome sequence of Corynebacterium casei LMG S-19264T (=DSM 44701T), isolated from a smear-ripened cheese.</title>
        <authorList>
            <consortium name="US DOE Joint Genome Institute (JGI-PGF)"/>
            <person name="Walter F."/>
            <person name="Albersmeier A."/>
            <person name="Kalinowski J."/>
            <person name="Ruckert C."/>
        </authorList>
    </citation>
    <scope>NUCLEOTIDE SEQUENCE</scope>
    <source>
        <strain evidence="2">CGMCC 1.15330</strain>
    </source>
</reference>
<sequence length="278" mass="28512">MTRYSLQVPGVRTAALHALAGCIMALPVAAQSLGDERPYCASRPGLGTTPCTIAPKRVAVELALADWERDAGEATRSDTMLVGEIAGRFGIGPNTEVSVDWTPFGETWVAGGGLPTRRGLGTGDLTVATKINLKNPDGNGVSIAVAPYLGLPVGGTAIGSGQWASGVILPVSYALGGPFSLQATPQFTLETAGRGGGHHASGRIVGGLGIAVSDRVALTEELSVGRQHDGAATVTQGFAATSIAYTTANRFQLDAGAVFGLNDHSPDARFYLGVSHQF</sequence>
<evidence type="ECO:0000313" key="2">
    <source>
        <dbReference type="EMBL" id="GGB28378.1"/>
    </source>
</evidence>
<gene>
    <name evidence="2" type="ORF">GCM10011380_17470</name>
</gene>
<evidence type="ECO:0000256" key="1">
    <source>
        <dbReference type="SAM" id="SignalP"/>
    </source>
</evidence>
<dbReference type="InterPro" id="IPR025737">
    <property type="entry name" value="FApF"/>
</dbReference>
<protein>
    <recommendedName>
        <fullName evidence="4">Transporter</fullName>
    </recommendedName>
</protein>
<proteinExistence type="predicted"/>
<comment type="caution">
    <text evidence="2">The sequence shown here is derived from an EMBL/GenBank/DDBJ whole genome shotgun (WGS) entry which is preliminary data.</text>
</comment>
<feature type="signal peptide" evidence="1">
    <location>
        <begin position="1"/>
        <end position="20"/>
    </location>
</feature>
<accession>A0A916T1P2</accession>
<dbReference type="RefSeq" id="WP_188658344.1">
    <property type="nucleotide sequence ID" value="NZ_BMIH01000002.1"/>
</dbReference>
<dbReference type="Proteomes" id="UP000623067">
    <property type="component" value="Unassembled WGS sequence"/>
</dbReference>
<dbReference type="AlphaFoldDB" id="A0A916T1P2"/>
<dbReference type="Pfam" id="PF13557">
    <property type="entry name" value="Phenol_MetA_deg"/>
    <property type="match status" value="1"/>
</dbReference>
<dbReference type="EMBL" id="BMIH01000002">
    <property type="protein sequence ID" value="GGB28378.1"/>
    <property type="molecule type" value="Genomic_DNA"/>
</dbReference>
<evidence type="ECO:0008006" key="4">
    <source>
        <dbReference type="Google" id="ProtNLM"/>
    </source>
</evidence>
<keyword evidence="3" id="KW-1185">Reference proteome</keyword>
<reference evidence="2" key="2">
    <citation type="submission" date="2020-09" db="EMBL/GenBank/DDBJ databases">
        <authorList>
            <person name="Sun Q."/>
            <person name="Zhou Y."/>
        </authorList>
    </citation>
    <scope>NUCLEOTIDE SEQUENCE</scope>
    <source>
        <strain evidence="2">CGMCC 1.15330</strain>
    </source>
</reference>
<feature type="chain" id="PRO_5037710488" description="Transporter" evidence="1">
    <location>
        <begin position="21"/>
        <end position="278"/>
    </location>
</feature>
<name>A0A916T1P2_9SPHN</name>